<keyword evidence="2" id="KW-1185">Reference proteome</keyword>
<gene>
    <name evidence="1" type="ORF">N658DRAFT_499543</name>
</gene>
<comment type="caution">
    <text evidence="1">The sequence shown here is derived from an EMBL/GenBank/DDBJ whole genome shotgun (WGS) entry which is preliminary data.</text>
</comment>
<reference evidence="1" key="2">
    <citation type="submission" date="2023-05" db="EMBL/GenBank/DDBJ databases">
        <authorList>
            <consortium name="Lawrence Berkeley National Laboratory"/>
            <person name="Steindorff A."/>
            <person name="Hensen N."/>
            <person name="Bonometti L."/>
            <person name="Westerberg I."/>
            <person name="Brannstrom I.O."/>
            <person name="Guillou S."/>
            <person name="Cros-Aarteil S."/>
            <person name="Calhoun S."/>
            <person name="Haridas S."/>
            <person name="Kuo A."/>
            <person name="Mondo S."/>
            <person name="Pangilinan J."/>
            <person name="Riley R."/>
            <person name="Labutti K."/>
            <person name="Andreopoulos B."/>
            <person name="Lipzen A."/>
            <person name="Chen C."/>
            <person name="Yanf M."/>
            <person name="Daum C."/>
            <person name="Ng V."/>
            <person name="Clum A."/>
            <person name="Ohm R."/>
            <person name="Martin F."/>
            <person name="Silar P."/>
            <person name="Natvig D."/>
            <person name="Lalanne C."/>
            <person name="Gautier V."/>
            <person name="Ament-Velasquez S.L."/>
            <person name="Kruys A."/>
            <person name="Hutchinson M.I."/>
            <person name="Powell A.J."/>
            <person name="Barry K."/>
            <person name="Miller A.N."/>
            <person name="Grigoriev I.V."/>
            <person name="Debuchy R."/>
            <person name="Gladieux P."/>
            <person name="Thoren M.H."/>
            <person name="Johannesson H."/>
        </authorList>
    </citation>
    <scope>NUCLEOTIDE SEQUENCE</scope>
    <source>
        <strain evidence="1">CBS 757.83</strain>
    </source>
</reference>
<reference evidence="1" key="1">
    <citation type="journal article" date="2023" name="Mol. Phylogenet. Evol.">
        <title>Genome-scale phylogeny and comparative genomics of the fungal order Sordariales.</title>
        <authorList>
            <person name="Hensen N."/>
            <person name="Bonometti L."/>
            <person name="Westerberg I."/>
            <person name="Brannstrom I.O."/>
            <person name="Guillou S."/>
            <person name="Cros-Aarteil S."/>
            <person name="Calhoun S."/>
            <person name="Haridas S."/>
            <person name="Kuo A."/>
            <person name="Mondo S."/>
            <person name="Pangilinan J."/>
            <person name="Riley R."/>
            <person name="LaButti K."/>
            <person name="Andreopoulos B."/>
            <person name="Lipzen A."/>
            <person name="Chen C."/>
            <person name="Yan M."/>
            <person name="Daum C."/>
            <person name="Ng V."/>
            <person name="Clum A."/>
            <person name="Steindorff A."/>
            <person name="Ohm R.A."/>
            <person name="Martin F."/>
            <person name="Silar P."/>
            <person name="Natvig D.O."/>
            <person name="Lalanne C."/>
            <person name="Gautier V."/>
            <person name="Ament-Velasquez S.L."/>
            <person name="Kruys A."/>
            <person name="Hutchinson M.I."/>
            <person name="Powell A.J."/>
            <person name="Barry K."/>
            <person name="Miller A.N."/>
            <person name="Grigoriev I.V."/>
            <person name="Debuchy R."/>
            <person name="Gladieux P."/>
            <person name="Hiltunen Thoren M."/>
            <person name="Johannesson H."/>
        </authorList>
    </citation>
    <scope>NUCLEOTIDE SEQUENCE</scope>
    <source>
        <strain evidence="1">CBS 757.83</strain>
    </source>
</reference>
<dbReference type="AlphaFoldDB" id="A0AAN6SZA9"/>
<proteinExistence type="predicted"/>
<protein>
    <submittedName>
        <fullName evidence="1">Uncharacterized protein</fullName>
    </submittedName>
</protein>
<evidence type="ECO:0000313" key="2">
    <source>
        <dbReference type="Proteomes" id="UP001305647"/>
    </source>
</evidence>
<dbReference type="Proteomes" id="UP001305647">
    <property type="component" value="Unassembled WGS sequence"/>
</dbReference>
<sequence>MPGHLPLRQKFHLPYPTLSSTIDQKPLGFHKVTERPKSKSDLIPPHRTLPLEPAPLSLVIVLAVVGRVVDDVVHGGIELVDLSPGRGKMVQRPSQVLLEGRETRHLFQQADLGLEHPLPVVIPLGELCLGPPGGFLWPRGGIGHGGALGTPGRLLSRVGRPLLGLQVLFLDSPVPRQLCCRSVVGAGWCTRFEERKRLKN</sequence>
<organism evidence="1 2">
    <name type="scientific">Parathielavia hyrcaniae</name>
    <dbReference type="NCBI Taxonomy" id="113614"/>
    <lineage>
        <taxon>Eukaryota</taxon>
        <taxon>Fungi</taxon>
        <taxon>Dikarya</taxon>
        <taxon>Ascomycota</taxon>
        <taxon>Pezizomycotina</taxon>
        <taxon>Sordariomycetes</taxon>
        <taxon>Sordariomycetidae</taxon>
        <taxon>Sordariales</taxon>
        <taxon>Chaetomiaceae</taxon>
        <taxon>Parathielavia</taxon>
    </lineage>
</organism>
<name>A0AAN6SZA9_9PEZI</name>
<evidence type="ECO:0000313" key="1">
    <source>
        <dbReference type="EMBL" id="KAK4098309.1"/>
    </source>
</evidence>
<dbReference type="EMBL" id="MU863660">
    <property type="protein sequence ID" value="KAK4098309.1"/>
    <property type="molecule type" value="Genomic_DNA"/>
</dbReference>
<accession>A0AAN6SZA9</accession>